<dbReference type="Pfam" id="PF07729">
    <property type="entry name" value="FCD"/>
    <property type="match status" value="1"/>
</dbReference>
<dbReference type="Proteomes" id="UP000028680">
    <property type="component" value="Chromosome"/>
</dbReference>
<dbReference type="GO" id="GO:0003700">
    <property type="term" value="F:DNA-binding transcription factor activity"/>
    <property type="evidence" value="ECO:0007669"/>
    <property type="project" value="InterPro"/>
</dbReference>
<dbReference type="GO" id="GO:0003677">
    <property type="term" value="F:DNA binding"/>
    <property type="evidence" value="ECO:0007669"/>
    <property type="project" value="UniProtKB-KW"/>
</dbReference>
<evidence type="ECO:0000313" key="6">
    <source>
        <dbReference type="Proteomes" id="UP000028680"/>
    </source>
</evidence>
<protein>
    <submittedName>
        <fullName evidence="5">Transcriptional regulator, GntR family</fullName>
    </submittedName>
</protein>
<dbReference type="PANTHER" id="PTHR43537">
    <property type="entry name" value="TRANSCRIPTIONAL REGULATOR, GNTR FAMILY"/>
    <property type="match status" value="1"/>
</dbReference>
<dbReference type="AlphaFoldDB" id="A0AAN0RKE0"/>
<keyword evidence="2" id="KW-0238">DNA-binding</keyword>
<dbReference type="RefSeq" id="WP_081870966.1">
    <property type="nucleotide sequence ID" value="NZ_CP003984.1"/>
</dbReference>
<dbReference type="InterPro" id="IPR036388">
    <property type="entry name" value="WH-like_DNA-bd_sf"/>
</dbReference>
<keyword evidence="6" id="KW-1185">Reference proteome</keyword>
<feature type="domain" description="HTH gntR-type" evidence="4">
    <location>
        <begin position="24"/>
        <end position="92"/>
    </location>
</feature>
<dbReference type="CDD" id="cd07377">
    <property type="entry name" value="WHTH_GntR"/>
    <property type="match status" value="1"/>
</dbReference>
<accession>A0AAN0RKE0</accession>
<dbReference type="PROSITE" id="PS50949">
    <property type="entry name" value="HTH_GNTR"/>
    <property type="match status" value="1"/>
</dbReference>
<evidence type="ECO:0000256" key="3">
    <source>
        <dbReference type="ARBA" id="ARBA00023163"/>
    </source>
</evidence>
<dbReference type="EMBL" id="CP003984">
    <property type="protein sequence ID" value="AII87853.1"/>
    <property type="molecule type" value="Genomic_DNA"/>
</dbReference>
<dbReference type="KEGG" id="ptp:RCA23_c23300"/>
<dbReference type="SUPFAM" id="SSF46785">
    <property type="entry name" value="Winged helix' DNA-binding domain"/>
    <property type="match status" value="1"/>
</dbReference>
<dbReference type="Gene3D" id="1.10.10.10">
    <property type="entry name" value="Winged helix-like DNA-binding domain superfamily/Winged helix DNA-binding domain"/>
    <property type="match status" value="1"/>
</dbReference>
<dbReference type="PANTHER" id="PTHR43537:SF5">
    <property type="entry name" value="UXU OPERON TRANSCRIPTIONAL REGULATOR"/>
    <property type="match status" value="1"/>
</dbReference>
<reference evidence="5 6" key="1">
    <citation type="journal article" date="2014" name="ISME J.">
        <title>Adaptation of an abundant Roseobacter RCA organism to pelagic systems revealed by genomic and transcriptomic analyses.</title>
        <authorList>
            <person name="Voget S."/>
            <person name="Wemheuer B."/>
            <person name="Brinkhoff T."/>
            <person name="Vollmers J."/>
            <person name="Dietrich S."/>
            <person name="Giebel H.A."/>
            <person name="Beardsley C."/>
            <person name="Sardemann C."/>
            <person name="Bakenhus I."/>
            <person name="Billerbeck S."/>
            <person name="Daniel R."/>
            <person name="Simon M."/>
        </authorList>
    </citation>
    <scope>NUCLEOTIDE SEQUENCE [LARGE SCALE GENOMIC DNA]</scope>
    <source>
        <strain evidence="5 6">RCA23</strain>
    </source>
</reference>
<name>A0AAN0RKE0_9RHOB</name>
<keyword evidence="3" id="KW-0804">Transcription</keyword>
<evidence type="ECO:0000256" key="2">
    <source>
        <dbReference type="ARBA" id="ARBA00023125"/>
    </source>
</evidence>
<proteinExistence type="predicted"/>
<dbReference type="PRINTS" id="PR00035">
    <property type="entry name" value="HTHGNTR"/>
</dbReference>
<keyword evidence="1" id="KW-0805">Transcription regulation</keyword>
<gene>
    <name evidence="5" type="ORF">RCA23_c23300</name>
</gene>
<evidence type="ECO:0000313" key="5">
    <source>
        <dbReference type="EMBL" id="AII87853.1"/>
    </source>
</evidence>
<organism evidence="5 6">
    <name type="scientific">Planktomarina temperata RCA23</name>
    <dbReference type="NCBI Taxonomy" id="666509"/>
    <lineage>
        <taxon>Bacteria</taxon>
        <taxon>Pseudomonadati</taxon>
        <taxon>Pseudomonadota</taxon>
        <taxon>Alphaproteobacteria</taxon>
        <taxon>Rhodobacterales</taxon>
        <taxon>Paracoccaceae</taxon>
        <taxon>Planktomarina</taxon>
    </lineage>
</organism>
<dbReference type="SUPFAM" id="SSF48008">
    <property type="entry name" value="GntR ligand-binding domain-like"/>
    <property type="match status" value="1"/>
</dbReference>
<evidence type="ECO:0000256" key="1">
    <source>
        <dbReference type="ARBA" id="ARBA00023015"/>
    </source>
</evidence>
<dbReference type="InterPro" id="IPR011711">
    <property type="entry name" value="GntR_C"/>
</dbReference>
<dbReference type="Gene3D" id="1.20.120.530">
    <property type="entry name" value="GntR ligand-binding domain-like"/>
    <property type="match status" value="1"/>
</dbReference>
<dbReference type="Pfam" id="PF00392">
    <property type="entry name" value="GntR"/>
    <property type="match status" value="1"/>
</dbReference>
<dbReference type="SMART" id="SM00345">
    <property type="entry name" value="HTH_GNTR"/>
    <property type="match status" value="1"/>
</dbReference>
<dbReference type="InterPro" id="IPR036390">
    <property type="entry name" value="WH_DNA-bd_sf"/>
</dbReference>
<dbReference type="InterPro" id="IPR008920">
    <property type="entry name" value="TF_FadR/GntR_C"/>
</dbReference>
<dbReference type="SMART" id="SM00895">
    <property type="entry name" value="FCD"/>
    <property type="match status" value="1"/>
</dbReference>
<evidence type="ECO:0000259" key="4">
    <source>
        <dbReference type="PROSITE" id="PS50949"/>
    </source>
</evidence>
<dbReference type="InterPro" id="IPR000524">
    <property type="entry name" value="Tscrpt_reg_HTH_GntR"/>
</dbReference>
<sequence>MKQRTTSALTVGGMALNQPIVRKKAVSELVVQRVLDLIKDGQLIAGEKLPSERDLAGILDVSRPTVREALRALSILGVLEIRHGGGVFVTSLEAGELLNPLDFFVSLNPQNMFELFDARIEYEPMIAAIVATRISNEDLTHLQELLDAQLADPDDANTFHDTDVEFHKTLLDASGNVFLSRVGKMLQFLGDQGRRVLQKENQVRRQSIADHQAIMAALHARDAQAAEKAMRQHMINVRNALKEATGA</sequence>